<name>A0AA97AL27_9CYAN</name>
<dbReference type="SUPFAM" id="SSF143100">
    <property type="entry name" value="TTHA1013/TTHA0281-like"/>
    <property type="match status" value="1"/>
</dbReference>
<organism evidence="2">
    <name type="scientific">Leptolyngbya sp. NK1-12</name>
    <dbReference type="NCBI Taxonomy" id="2547451"/>
    <lineage>
        <taxon>Bacteria</taxon>
        <taxon>Bacillati</taxon>
        <taxon>Cyanobacteriota</taxon>
        <taxon>Cyanophyceae</taxon>
        <taxon>Leptolyngbyales</taxon>
        <taxon>Leptolyngbyaceae</taxon>
        <taxon>Leptolyngbya group</taxon>
        <taxon>Leptolyngbya</taxon>
    </lineage>
</organism>
<sequence length="251" mass="28547">MFKYKNYIAKVEVDTESDMLYGRVLNIGDETARDIITFEGRTVREAEQKFQRAVDTYIEFCKTQGIEPNKPFSGKLPFRTTPEIHRDIYIAATRANKSINAWMEETLSQAAKQAENPIHSSTERQQEFEISFAEYGRLLTDLRNKIMRLKTIIEPYLQEKTTSTFARLYGELKPVLKDKELADLLEKVETAQEYLKSVQSQQAALFALTEQSVNPASSLTTVDLDGGIDLEDAERNTEKDVKTLSVQSGNG</sequence>
<dbReference type="InterPro" id="IPR008651">
    <property type="entry name" value="Uncharacterised_HicB"/>
</dbReference>
<evidence type="ECO:0000256" key="1">
    <source>
        <dbReference type="SAM" id="MobiDB-lite"/>
    </source>
</evidence>
<feature type="region of interest" description="Disordered" evidence="1">
    <location>
        <begin position="230"/>
        <end position="251"/>
    </location>
</feature>
<dbReference type="EMBL" id="CP053586">
    <property type="protein sequence ID" value="WNZ24197.1"/>
    <property type="molecule type" value="Genomic_DNA"/>
</dbReference>
<dbReference type="Pfam" id="PF05534">
    <property type="entry name" value="HicB"/>
    <property type="match status" value="1"/>
</dbReference>
<feature type="compositionally biased region" description="Basic and acidic residues" evidence="1">
    <location>
        <begin position="233"/>
        <end position="242"/>
    </location>
</feature>
<dbReference type="RefSeq" id="WP_316429889.1">
    <property type="nucleotide sequence ID" value="NZ_CP053586.1"/>
</dbReference>
<gene>
    <name evidence="2" type="ORF">HJG54_15940</name>
</gene>
<evidence type="ECO:0000313" key="2">
    <source>
        <dbReference type="EMBL" id="WNZ24197.1"/>
    </source>
</evidence>
<accession>A0AA97AL27</accession>
<proteinExistence type="predicted"/>
<dbReference type="AlphaFoldDB" id="A0AA97AL27"/>
<dbReference type="InterPro" id="IPR035069">
    <property type="entry name" value="TTHA1013/TTHA0281-like"/>
</dbReference>
<protein>
    <submittedName>
        <fullName evidence="2">Toxin-antitoxin system HicB family antitoxin</fullName>
    </submittedName>
</protein>
<reference evidence="2" key="1">
    <citation type="submission" date="2020-05" db="EMBL/GenBank/DDBJ databases">
        <authorList>
            <person name="Zhu T."/>
            <person name="Keshari N."/>
            <person name="Lu X."/>
        </authorList>
    </citation>
    <scope>NUCLEOTIDE SEQUENCE</scope>
    <source>
        <strain evidence="2">NK1-12</strain>
    </source>
</reference>